<dbReference type="InterPro" id="IPR023175">
    <property type="entry name" value="Vta1/CALS_N_sf"/>
</dbReference>
<dbReference type="HOGENOM" id="CLU_2109872_0_0_1"/>
<evidence type="ECO:0000256" key="1">
    <source>
        <dbReference type="ARBA" id="ARBA00004308"/>
    </source>
</evidence>
<dbReference type="GeneID" id="18913558"/>
<organism evidence="4 5">
    <name type="scientific">Phanerochaete carnosa (strain HHB-10118-sp)</name>
    <name type="common">White-rot fungus</name>
    <name type="synonym">Peniophora carnosa</name>
    <dbReference type="NCBI Taxonomy" id="650164"/>
    <lineage>
        <taxon>Eukaryota</taxon>
        <taxon>Fungi</taxon>
        <taxon>Dikarya</taxon>
        <taxon>Basidiomycota</taxon>
        <taxon>Agaricomycotina</taxon>
        <taxon>Agaricomycetes</taxon>
        <taxon>Polyporales</taxon>
        <taxon>Phanerochaetaceae</taxon>
        <taxon>Phanerochaete</taxon>
    </lineage>
</organism>
<dbReference type="GO" id="GO:0005771">
    <property type="term" value="C:multivesicular body"/>
    <property type="evidence" value="ECO:0007669"/>
    <property type="project" value="TreeGrafter"/>
</dbReference>
<feature type="domain" description="Vta1/callose synthase N-terminal" evidence="3">
    <location>
        <begin position="16"/>
        <end position="111"/>
    </location>
</feature>
<name>K5VCN9_PHACS</name>
<gene>
    <name evidence="4" type="ORF">PHACADRAFT_214640</name>
</gene>
<evidence type="ECO:0000259" key="3">
    <source>
        <dbReference type="Pfam" id="PF04652"/>
    </source>
</evidence>
<protein>
    <recommendedName>
        <fullName evidence="3">Vta1/callose synthase N-terminal domain-containing protein</fullName>
    </recommendedName>
</protein>
<accession>K5VCN9</accession>
<dbReference type="InParanoid" id="K5VCN9"/>
<reference evidence="4 5" key="1">
    <citation type="journal article" date="2012" name="BMC Genomics">
        <title>Comparative genomics of the white-rot fungi, Phanerochaete carnosa and P. chrysosporium, to elucidate the genetic basis of the distinct wood types they colonize.</title>
        <authorList>
            <person name="Suzuki H."/>
            <person name="MacDonald J."/>
            <person name="Syed K."/>
            <person name="Salamov A."/>
            <person name="Hori C."/>
            <person name="Aerts A."/>
            <person name="Henrissat B."/>
            <person name="Wiebenga A."/>
            <person name="vanKuyk P.A."/>
            <person name="Barry K."/>
            <person name="Lindquist E."/>
            <person name="LaButti K."/>
            <person name="Lapidus A."/>
            <person name="Lucas S."/>
            <person name="Coutinho P."/>
            <person name="Gong Y."/>
            <person name="Samejima M."/>
            <person name="Mahadevan R."/>
            <person name="Abou-Zaid M."/>
            <person name="de Vries R.P."/>
            <person name="Igarashi K."/>
            <person name="Yadav J.S."/>
            <person name="Grigoriev I.V."/>
            <person name="Master E.R."/>
        </authorList>
    </citation>
    <scope>NUCLEOTIDE SEQUENCE [LARGE SCALE GENOMIC DNA]</scope>
    <source>
        <strain evidence="4 5">HHB-10118-sp</strain>
    </source>
</reference>
<dbReference type="Pfam" id="PF04652">
    <property type="entry name" value="Vta1"/>
    <property type="match status" value="1"/>
</dbReference>
<dbReference type="InterPro" id="IPR039431">
    <property type="entry name" value="Vta1/CALS_N"/>
</dbReference>
<dbReference type="STRING" id="650164.K5VCN9"/>
<dbReference type="OrthoDB" id="391137at2759"/>
<sequence length="115" mass="12761">MSLLSLPPVPPELKTVTPFLQRAEELKTKDPVIAYWCAYYAAQAGISHKLKDNAARMFLLHLLETLEKMKADIGQNDVIDDESVSSAYVENFALRVFAAADGEDRKGNATRCAVF</sequence>
<evidence type="ECO:0000313" key="5">
    <source>
        <dbReference type="Proteomes" id="UP000008370"/>
    </source>
</evidence>
<dbReference type="GO" id="GO:0032511">
    <property type="term" value="P:late endosome to vacuole transport via multivesicular body sorting pathway"/>
    <property type="evidence" value="ECO:0007669"/>
    <property type="project" value="InterPro"/>
</dbReference>
<dbReference type="RefSeq" id="XP_007402616.1">
    <property type="nucleotide sequence ID" value="XM_007402554.1"/>
</dbReference>
<dbReference type="PANTHER" id="PTHR46009">
    <property type="entry name" value="VACUOLAR PROTEIN SORTING-ASSOCIATED PROTEIN VTA1 HOMOLOG"/>
    <property type="match status" value="1"/>
</dbReference>
<evidence type="ECO:0000256" key="2">
    <source>
        <dbReference type="ARBA" id="ARBA00023136"/>
    </source>
</evidence>
<dbReference type="PANTHER" id="PTHR46009:SF1">
    <property type="entry name" value="VACUOLAR PROTEIN SORTING-ASSOCIATED PROTEIN VTA1 HOMOLOG"/>
    <property type="match status" value="1"/>
</dbReference>
<comment type="subcellular location">
    <subcellularLocation>
        <location evidence="1">Endomembrane system</location>
    </subcellularLocation>
</comment>
<dbReference type="Proteomes" id="UP000008370">
    <property type="component" value="Unassembled WGS sequence"/>
</dbReference>
<dbReference type="Gene3D" id="1.25.40.270">
    <property type="entry name" value="Vacuolar protein sorting-associated protein vta1"/>
    <property type="match status" value="1"/>
</dbReference>
<evidence type="ECO:0000313" key="4">
    <source>
        <dbReference type="EMBL" id="EKM48833.1"/>
    </source>
</evidence>
<dbReference type="EMBL" id="JH930701">
    <property type="protein sequence ID" value="EKM48833.1"/>
    <property type="molecule type" value="Genomic_DNA"/>
</dbReference>
<keyword evidence="5" id="KW-1185">Reference proteome</keyword>
<dbReference type="InterPro" id="IPR044538">
    <property type="entry name" value="Vta1-like"/>
</dbReference>
<proteinExistence type="predicted"/>
<keyword evidence="2" id="KW-0472">Membrane</keyword>
<dbReference type="KEGG" id="pco:PHACADRAFT_214640"/>
<dbReference type="AlphaFoldDB" id="K5VCN9"/>